<reference evidence="3" key="3">
    <citation type="submission" date="2025-08" db="UniProtKB">
        <authorList>
            <consortium name="RefSeq"/>
        </authorList>
    </citation>
    <scope>IDENTIFICATION</scope>
    <source>
        <strain evidence="3">NI907</strain>
    </source>
</reference>
<dbReference type="AlphaFoldDB" id="A0A6P8BB07"/>
<dbReference type="GeneID" id="41957612"/>
<dbReference type="RefSeq" id="XP_030984330.1">
    <property type="nucleotide sequence ID" value="XM_031122701.1"/>
</dbReference>
<feature type="compositionally biased region" description="Polar residues" evidence="1">
    <location>
        <begin position="476"/>
        <end position="494"/>
    </location>
</feature>
<feature type="compositionally biased region" description="Low complexity" evidence="1">
    <location>
        <begin position="99"/>
        <end position="115"/>
    </location>
</feature>
<name>A0A6P8BB07_PYRGI</name>
<reference evidence="3" key="1">
    <citation type="journal article" date="2019" name="Mol. Biol. Evol.">
        <title>Blast fungal genomes show frequent chromosomal changes, gene gains and losses, and effector gene turnover.</title>
        <authorList>
            <person name="Gomez Luciano L.B."/>
            <person name="Jason Tsai I."/>
            <person name="Chuma I."/>
            <person name="Tosa Y."/>
            <person name="Chen Y.H."/>
            <person name="Li J.Y."/>
            <person name="Li M.Y."/>
            <person name="Jade Lu M.Y."/>
            <person name="Nakayashiki H."/>
            <person name="Li W.H."/>
        </authorList>
    </citation>
    <scope>NUCLEOTIDE SEQUENCE</scope>
    <source>
        <strain evidence="3">NI907</strain>
    </source>
</reference>
<evidence type="ECO:0000256" key="1">
    <source>
        <dbReference type="SAM" id="MobiDB-lite"/>
    </source>
</evidence>
<accession>A0A6P8BB07</accession>
<feature type="region of interest" description="Disordered" evidence="1">
    <location>
        <begin position="470"/>
        <end position="538"/>
    </location>
</feature>
<feature type="compositionally biased region" description="Basic and acidic residues" evidence="1">
    <location>
        <begin position="44"/>
        <end position="71"/>
    </location>
</feature>
<dbReference type="Proteomes" id="UP000515153">
    <property type="component" value="Unplaced"/>
</dbReference>
<feature type="compositionally biased region" description="Polar residues" evidence="1">
    <location>
        <begin position="30"/>
        <end position="43"/>
    </location>
</feature>
<evidence type="ECO:0000313" key="3">
    <source>
        <dbReference type="RefSeq" id="XP_030984330.1"/>
    </source>
</evidence>
<reference evidence="3" key="2">
    <citation type="submission" date="2019-10" db="EMBL/GenBank/DDBJ databases">
        <authorList>
            <consortium name="NCBI Genome Project"/>
        </authorList>
    </citation>
    <scope>NUCLEOTIDE SEQUENCE</scope>
    <source>
        <strain evidence="3">NI907</strain>
    </source>
</reference>
<feature type="compositionally biased region" description="Basic and acidic residues" evidence="1">
    <location>
        <begin position="150"/>
        <end position="168"/>
    </location>
</feature>
<proteinExistence type="predicted"/>
<feature type="compositionally biased region" description="Acidic residues" evidence="1">
    <location>
        <begin position="529"/>
        <end position="538"/>
    </location>
</feature>
<feature type="compositionally biased region" description="Polar residues" evidence="1">
    <location>
        <begin position="1"/>
        <end position="11"/>
    </location>
</feature>
<dbReference type="KEGG" id="pgri:PgNI_02640"/>
<keyword evidence="2" id="KW-1185">Reference proteome</keyword>
<protein>
    <submittedName>
        <fullName evidence="3">Uncharacterized protein</fullName>
    </submittedName>
</protein>
<evidence type="ECO:0000313" key="2">
    <source>
        <dbReference type="Proteomes" id="UP000515153"/>
    </source>
</evidence>
<organism evidence="2 3">
    <name type="scientific">Pyricularia grisea</name>
    <name type="common">Crabgrass-specific blast fungus</name>
    <name type="synonym">Magnaporthe grisea</name>
    <dbReference type="NCBI Taxonomy" id="148305"/>
    <lineage>
        <taxon>Eukaryota</taxon>
        <taxon>Fungi</taxon>
        <taxon>Dikarya</taxon>
        <taxon>Ascomycota</taxon>
        <taxon>Pezizomycotina</taxon>
        <taxon>Sordariomycetes</taxon>
        <taxon>Sordariomycetidae</taxon>
        <taxon>Magnaporthales</taxon>
        <taxon>Pyriculariaceae</taxon>
        <taxon>Pyricularia</taxon>
    </lineage>
</organism>
<sequence length="538" mass="59611">MSAPQKWQNPYSGVIRPDAVAVHPRAATPSEDNNTRAPTGQASRSRDNRSHNGRSNRPDKGKGRAVRSSDQKRKRVDGDVDGEAFRASADDHRRRQRDLQSGGQSSRSGRGSSSRPYHGSGYDQESSGRPSRGSGYDGRESSGRPSQGPRNDDRPNNKRSAEDHENRGAPKRRRNNTGEVSRALTMQGGVETTISAEHGMGVTAGDRELDTFSGVDHGNNSKNFVSVSAPASTPNLEQKLHSLLARMGVGEMANKLPEPSKVWINLCLQIRTDDPSPIPDIHALGDMAIESDLARYTALQRQTSEFKNTPYKYTCGNCDMLGHTVMQCVKFTPDGDVDACPLHNTREHSVDDCADFCRASSGEQFQLLVANRSGLWPIRSSDVCWTDLARRFPALDKPYPTTYFEARRYHNFCQGNADMWRTWDYSRQPQACMVDAATATKSAIKKNRGLRECYRPLPEMLDYEERLHCPPKSTEMKTNPQQGDTQLSAEGNAQETRDDAQANAITDNTGTKARPEVEMEGGIGAFFEYTDEDDSDDT</sequence>
<gene>
    <name evidence="3" type="ORF">PgNI_02640</name>
</gene>
<feature type="region of interest" description="Disordered" evidence="1">
    <location>
        <begin position="1"/>
        <end position="182"/>
    </location>
</feature>